<dbReference type="AlphaFoldDB" id="A0AAI9YKA1"/>
<keyword evidence="2" id="KW-1185">Reference proteome</keyword>
<name>A0AAI9YKA1_9PEZI</name>
<organism evidence="1 2">
    <name type="scientific">Colletotrichum costaricense</name>
    <dbReference type="NCBI Taxonomy" id="1209916"/>
    <lineage>
        <taxon>Eukaryota</taxon>
        <taxon>Fungi</taxon>
        <taxon>Dikarya</taxon>
        <taxon>Ascomycota</taxon>
        <taxon>Pezizomycotina</taxon>
        <taxon>Sordariomycetes</taxon>
        <taxon>Hypocreomycetidae</taxon>
        <taxon>Glomerellales</taxon>
        <taxon>Glomerellaceae</taxon>
        <taxon>Colletotrichum</taxon>
        <taxon>Colletotrichum acutatum species complex</taxon>
    </lineage>
</organism>
<comment type="caution">
    <text evidence="1">The sequence shown here is derived from an EMBL/GenBank/DDBJ whole genome shotgun (WGS) entry which is preliminary data.</text>
</comment>
<evidence type="ECO:0000313" key="1">
    <source>
        <dbReference type="EMBL" id="KAK1514052.1"/>
    </source>
</evidence>
<reference evidence="1 2" key="1">
    <citation type="submission" date="2016-10" db="EMBL/GenBank/DDBJ databases">
        <title>The genome sequence of Colletotrichum fioriniae PJ7.</title>
        <authorList>
            <person name="Baroncelli R."/>
        </authorList>
    </citation>
    <scope>NUCLEOTIDE SEQUENCE [LARGE SCALE GENOMIC DNA]</scope>
    <source>
        <strain evidence="1 2">IMI 309622</strain>
    </source>
</reference>
<proteinExistence type="predicted"/>
<dbReference type="Proteomes" id="UP001240678">
    <property type="component" value="Unassembled WGS sequence"/>
</dbReference>
<dbReference type="EMBL" id="MOOE01000019">
    <property type="protein sequence ID" value="KAK1514052.1"/>
    <property type="molecule type" value="Genomic_DNA"/>
</dbReference>
<gene>
    <name evidence="1" type="ORF">CCOS01_13992</name>
</gene>
<evidence type="ECO:0000313" key="2">
    <source>
        <dbReference type="Proteomes" id="UP001240678"/>
    </source>
</evidence>
<dbReference type="GeneID" id="85345683"/>
<dbReference type="RefSeq" id="XP_060307232.1">
    <property type="nucleotide sequence ID" value="XM_060462136.1"/>
</dbReference>
<accession>A0AAI9YKA1</accession>
<protein>
    <submittedName>
        <fullName evidence="1">Uncharacterized protein</fullName>
    </submittedName>
</protein>
<sequence>MALGSQTDLSLTEIRFLHRDETCMKKTIRSIRGAQRVYGSLRSCTFTLGDVRPAALPIPTAQQQKSLLAGEALILPPGSPEMSLKMK</sequence>